<dbReference type="AlphaFoldDB" id="A0A9W7D928"/>
<name>A0A9W7D928_9STRA</name>
<protein>
    <submittedName>
        <fullName evidence="1">Unnamed protein product</fullName>
    </submittedName>
</protein>
<reference evidence="1" key="1">
    <citation type="submission" date="2023-04" db="EMBL/GenBank/DDBJ databases">
        <title>Phytophthora lilii NBRC 32176.</title>
        <authorList>
            <person name="Ichikawa N."/>
            <person name="Sato H."/>
            <person name="Tonouchi N."/>
        </authorList>
    </citation>
    <scope>NUCLEOTIDE SEQUENCE</scope>
    <source>
        <strain evidence="1">NBRC 32176</strain>
    </source>
</reference>
<sequence>MNCLPSTCGDLPHVTQCIDAFLDVFSWRWNLEETFTKTGSLHLMQYVASKESQRNAIDPFYRTYLFNRVTWFAAQRGDLDTVWWLVEEYLPHEFLTKVVNGAAAGGHLDILQWLYENNYDRAEWGGIEMCRALTNGHSEVVEWLKNHAPPRSESLTKVMQAAGRAGNVNIIWWLYSDNDIDAEEALWSAQLELKWVSAKWNFRKLRVGRPQRLIGQRLLDLRN</sequence>
<dbReference type="SUPFAM" id="SSF140860">
    <property type="entry name" value="Pseudo ankyrin repeat-like"/>
    <property type="match status" value="1"/>
</dbReference>
<proteinExistence type="predicted"/>
<keyword evidence="2" id="KW-1185">Reference proteome</keyword>
<dbReference type="Proteomes" id="UP001165083">
    <property type="component" value="Unassembled WGS sequence"/>
</dbReference>
<accession>A0A9W7D928</accession>
<evidence type="ECO:0000313" key="2">
    <source>
        <dbReference type="Proteomes" id="UP001165083"/>
    </source>
</evidence>
<dbReference type="OrthoDB" id="125991at2759"/>
<dbReference type="InterPro" id="IPR036770">
    <property type="entry name" value="Ankyrin_rpt-contain_sf"/>
</dbReference>
<evidence type="ECO:0000313" key="1">
    <source>
        <dbReference type="EMBL" id="GMF65276.1"/>
    </source>
</evidence>
<dbReference type="EMBL" id="BSXW01012459">
    <property type="protein sequence ID" value="GMF65276.1"/>
    <property type="molecule type" value="Genomic_DNA"/>
</dbReference>
<dbReference type="InterPro" id="IPR052050">
    <property type="entry name" value="SecEffector_AnkRepeat"/>
</dbReference>
<gene>
    <name evidence="1" type="ORF">Plil01_001796400</name>
</gene>
<organism evidence="1 2">
    <name type="scientific">Phytophthora lilii</name>
    <dbReference type="NCBI Taxonomy" id="2077276"/>
    <lineage>
        <taxon>Eukaryota</taxon>
        <taxon>Sar</taxon>
        <taxon>Stramenopiles</taxon>
        <taxon>Oomycota</taxon>
        <taxon>Peronosporomycetes</taxon>
        <taxon>Peronosporales</taxon>
        <taxon>Peronosporaceae</taxon>
        <taxon>Phytophthora</taxon>
    </lineage>
</organism>
<comment type="caution">
    <text evidence="1">The sequence shown here is derived from an EMBL/GenBank/DDBJ whole genome shotgun (WGS) entry which is preliminary data.</text>
</comment>
<dbReference type="Gene3D" id="1.25.40.20">
    <property type="entry name" value="Ankyrin repeat-containing domain"/>
    <property type="match status" value="1"/>
</dbReference>
<dbReference type="PANTHER" id="PTHR46586:SF3">
    <property type="entry name" value="ANKYRIN REPEAT-CONTAINING PROTEIN"/>
    <property type="match status" value="1"/>
</dbReference>
<dbReference type="PANTHER" id="PTHR46586">
    <property type="entry name" value="ANKYRIN REPEAT-CONTAINING PROTEIN"/>
    <property type="match status" value="1"/>
</dbReference>